<evidence type="ECO:0000313" key="3">
    <source>
        <dbReference type="EMBL" id="KLV17412.1"/>
    </source>
</evidence>
<dbReference type="Pfam" id="PF03641">
    <property type="entry name" value="Lysine_decarbox"/>
    <property type="match status" value="1"/>
</dbReference>
<dbReference type="GO" id="GO:0016799">
    <property type="term" value="F:hydrolase activity, hydrolyzing N-glycosyl compounds"/>
    <property type="evidence" value="ECO:0007669"/>
    <property type="project" value="TreeGrafter"/>
</dbReference>
<dbReference type="RefSeq" id="WP_047944829.1">
    <property type="nucleotide sequence ID" value="NZ_JABRVN010000182.1"/>
</dbReference>
<dbReference type="Gene3D" id="3.40.50.450">
    <property type="match status" value="1"/>
</dbReference>
<dbReference type="AlphaFoldDB" id="A0A0J1HUN4"/>
<dbReference type="OrthoDB" id="9801098at2"/>
<dbReference type="InterPro" id="IPR005269">
    <property type="entry name" value="LOG"/>
</dbReference>
<keyword evidence="2" id="KW-0378">Hydrolase</keyword>
<evidence type="ECO:0000313" key="4">
    <source>
        <dbReference type="Proteomes" id="UP000036045"/>
    </source>
</evidence>
<dbReference type="GO" id="GO:0009691">
    <property type="term" value="P:cytokinin biosynthetic process"/>
    <property type="evidence" value="ECO:0007669"/>
    <property type="project" value="UniProtKB-UniRule"/>
</dbReference>
<keyword evidence="4" id="KW-1185">Reference proteome</keyword>
<sequence>MKRIAVFCGSSTGASPIYMEEAIALGKELARRKLELVYGGSCVGLMGAIADSVVEAGGKVIGVLPDFLQEKEIAHPALSELIIVKSMHERKAKMTELADGFITLPGGAGTMEEFFEIFTWAQLGLHKKPLGILNINHYYDPLVGLINHMADAEFLQEQYRSIAIVDANPKQLLDQFTTYTPPAIKTFIEVSQS</sequence>
<evidence type="ECO:0000256" key="1">
    <source>
        <dbReference type="ARBA" id="ARBA00006763"/>
    </source>
</evidence>
<gene>
    <name evidence="3" type="ORF">ABW02_24760</name>
</gene>
<name>A0A0J1HUN4_NIACI</name>
<keyword evidence="2" id="KW-0203">Cytokinin biosynthesis</keyword>
<dbReference type="PANTHER" id="PTHR31223:SF70">
    <property type="entry name" value="LOG FAMILY PROTEIN YJL055W"/>
    <property type="match status" value="1"/>
</dbReference>
<dbReference type="InterPro" id="IPR031100">
    <property type="entry name" value="LOG_fam"/>
</dbReference>
<dbReference type="EC" id="3.2.2.n1" evidence="2"/>
<organism evidence="3 4">
    <name type="scientific">Niallia circulans</name>
    <name type="common">Bacillus circulans</name>
    <dbReference type="NCBI Taxonomy" id="1397"/>
    <lineage>
        <taxon>Bacteria</taxon>
        <taxon>Bacillati</taxon>
        <taxon>Bacillota</taxon>
        <taxon>Bacilli</taxon>
        <taxon>Bacillales</taxon>
        <taxon>Bacillaceae</taxon>
        <taxon>Niallia</taxon>
    </lineage>
</organism>
<dbReference type="PANTHER" id="PTHR31223">
    <property type="entry name" value="LOG FAMILY PROTEIN YJL055W"/>
    <property type="match status" value="1"/>
</dbReference>
<dbReference type="SUPFAM" id="SSF102405">
    <property type="entry name" value="MCP/YpsA-like"/>
    <property type="match status" value="1"/>
</dbReference>
<accession>A0A0J1HUN4</accession>
<dbReference type="PATRIC" id="fig|1397.4.peg.4476"/>
<reference evidence="3 4" key="1">
    <citation type="submission" date="2015-05" db="EMBL/GenBank/DDBJ databases">
        <title>Whole genome sequence and identification of bacterial endophytes from Costus igneus.</title>
        <authorList>
            <person name="Lee Y.P."/>
            <person name="Gan H.M."/>
            <person name="Eng W."/>
            <person name="Wheatley M.S."/>
            <person name="Caraballo A."/>
            <person name="Polter S."/>
            <person name="Savka M.A."/>
            <person name="Hudson A.O."/>
        </authorList>
    </citation>
    <scope>NUCLEOTIDE SEQUENCE [LARGE SCALE GENOMIC DNA]</scope>
    <source>
        <strain evidence="3 4">RIT379</strain>
    </source>
</reference>
<evidence type="ECO:0000256" key="2">
    <source>
        <dbReference type="RuleBase" id="RU363015"/>
    </source>
</evidence>
<dbReference type="EMBL" id="LDPH01000048">
    <property type="protein sequence ID" value="KLV17412.1"/>
    <property type="molecule type" value="Genomic_DNA"/>
</dbReference>
<proteinExistence type="inferred from homology"/>
<comment type="similarity">
    <text evidence="1 2">Belongs to the LOG family.</text>
</comment>
<dbReference type="Proteomes" id="UP000036045">
    <property type="component" value="Unassembled WGS sequence"/>
</dbReference>
<dbReference type="GO" id="GO:0005829">
    <property type="term" value="C:cytosol"/>
    <property type="evidence" value="ECO:0007669"/>
    <property type="project" value="TreeGrafter"/>
</dbReference>
<comment type="caution">
    <text evidence="3">The sequence shown here is derived from an EMBL/GenBank/DDBJ whole genome shotgun (WGS) entry which is preliminary data.</text>
</comment>
<protein>
    <recommendedName>
        <fullName evidence="2">Cytokinin riboside 5'-monophosphate phosphoribohydrolase</fullName>
        <ecNumber evidence="2">3.2.2.n1</ecNumber>
    </recommendedName>
</protein>
<dbReference type="NCBIfam" id="TIGR00730">
    <property type="entry name" value="Rossman fold protein, TIGR00730 family"/>
    <property type="match status" value="1"/>
</dbReference>